<name>A0A0D2FTD4_CLAB1</name>
<proteinExistence type="predicted"/>
<dbReference type="RefSeq" id="XP_016616481.1">
    <property type="nucleotide sequence ID" value="XM_016766965.1"/>
</dbReference>
<dbReference type="EMBL" id="KN846994">
    <property type="protein sequence ID" value="KIW89812.1"/>
    <property type="molecule type" value="Genomic_DNA"/>
</dbReference>
<evidence type="ECO:0000313" key="3">
    <source>
        <dbReference type="Proteomes" id="UP000053789"/>
    </source>
</evidence>
<organism evidence="2 3">
    <name type="scientific">Cladophialophora bantiana (strain ATCC 10958 / CBS 173.52 / CDC B-1940 / NIH 8579)</name>
    <name type="common">Xylohypha bantiana</name>
    <dbReference type="NCBI Taxonomy" id="1442370"/>
    <lineage>
        <taxon>Eukaryota</taxon>
        <taxon>Fungi</taxon>
        <taxon>Dikarya</taxon>
        <taxon>Ascomycota</taxon>
        <taxon>Pezizomycotina</taxon>
        <taxon>Eurotiomycetes</taxon>
        <taxon>Chaetothyriomycetidae</taxon>
        <taxon>Chaetothyriales</taxon>
        <taxon>Herpotrichiellaceae</taxon>
        <taxon>Cladophialophora</taxon>
    </lineage>
</organism>
<dbReference type="AlphaFoldDB" id="A0A0D2FTD4"/>
<dbReference type="Proteomes" id="UP000053789">
    <property type="component" value="Unassembled WGS sequence"/>
</dbReference>
<keyword evidence="3" id="KW-1185">Reference proteome</keyword>
<feature type="compositionally biased region" description="Basic and acidic residues" evidence="1">
    <location>
        <begin position="18"/>
        <end position="38"/>
    </location>
</feature>
<feature type="compositionally biased region" description="Basic and acidic residues" evidence="1">
    <location>
        <begin position="85"/>
        <end position="102"/>
    </location>
</feature>
<dbReference type="GeneID" id="27702169"/>
<reference evidence="2" key="1">
    <citation type="submission" date="2015-01" db="EMBL/GenBank/DDBJ databases">
        <title>The Genome Sequence of Cladophialophora bantiana CBS 173.52.</title>
        <authorList>
            <consortium name="The Broad Institute Genomics Platform"/>
            <person name="Cuomo C."/>
            <person name="de Hoog S."/>
            <person name="Gorbushina A."/>
            <person name="Stielow B."/>
            <person name="Teixiera M."/>
            <person name="Abouelleil A."/>
            <person name="Chapman S.B."/>
            <person name="Priest M."/>
            <person name="Young S.K."/>
            <person name="Wortman J."/>
            <person name="Nusbaum C."/>
            <person name="Birren B."/>
        </authorList>
    </citation>
    <scope>NUCLEOTIDE SEQUENCE [LARGE SCALE GENOMIC DNA]</scope>
    <source>
        <strain evidence="2">CBS 173.52</strain>
    </source>
</reference>
<feature type="region of interest" description="Disordered" evidence="1">
    <location>
        <begin position="1"/>
        <end position="38"/>
    </location>
</feature>
<feature type="region of interest" description="Disordered" evidence="1">
    <location>
        <begin position="81"/>
        <end position="102"/>
    </location>
</feature>
<gene>
    <name evidence="2" type="ORF">Z519_09241</name>
</gene>
<sequence>MSIGPKKANSLAKPGRFNTKEIRRLTQRSPKREITRDALLKVRKPDQYRYDKATFEGYVEQMLKMFDSARPVIDEPPRRALVANDSDKPVKRCEIPRKQEYN</sequence>
<evidence type="ECO:0000313" key="2">
    <source>
        <dbReference type="EMBL" id="KIW89812.1"/>
    </source>
</evidence>
<dbReference type="OrthoDB" id="4227485at2759"/>
<dbReference type="HOGENOM" id="CLU_2277182_0_0_1"/>
<dbReference type="Pfam" id="PF12520">
    <property type="entry name" value="DUF3723"/>
    <property type="match status" value="1"/>
</dbReference>
<dbReference type="InterPro" id="IPR022198">
    <property type="entry name" value="DUF3723"/>
</dbReference>
<accession>A0A0D2FTD4</accession>
<evidence type="ECO:0000256" key="1">
    <source>
        <dbReference type="SAM" id="MobiDB-lite"/>
    </source>
</evidence>
<protein>
    <submittedName>
        <fullName evidence="2">Uncharacterized protein</fullName>
    </submittedName>
</protein>